<accession>A0A2H3BL85</accession>
<feature type="non-terminal residue" evidence="2">
    <location>
        <position position="98"/>
    </location>
</feature>
<proteinExistence type="predicted"/>
<feature type="signal peptide" evidence="1">
    <location>
        <begin position="1"/>
        <end position="21"/>
    </location>
</feature>
<gene>
    <name evidence="2" type="ORF">ARMSODRAFT_1006970</name>
</gene>
<organism evidence="2 3">
    <name type="scientific">Armillaria solidipes</name>
    <dbReference type="NCBI Taxonomy" id="1076256"/>
    <lineage>
        <taxon>Eukaryota</taxon>
        <taxon>Fungi</taxon>
        <taxon>Dikarya</taxon>
        <taxon>Basidiomycota</taxon>
        <taxon>Agaricomycotina</taxon>
        <taxon>Agaricomycetes</taxon>
        <taxon>Agaricomycetidae</taxon>
        <taxon>Agaricales</taxon>
        <taxon>Marasmiineae</taxon>
        <taxon>Physalacriaceae</taxon>
        <taxon>Armillaria</taxon>
    </lineage>
</organism>
<reference evidence="3" key="1">
    <citation type="journal article" date="2017" name="Nat. Ecol. Evol.">
        <title>Genome expansion and lineage-specific genetic innovations in the forest pathogenic fungi Armillaria.</title>
        <authorList>
            <person name="Sipos G."/>
            <person name="Prasanna A.N."/>
            <person name="Walter M.C."/>
            <person name="O'Connor E."/>
            <person name="Balint B."/>
            <person name="Krizsan K."/>
            <person name="Kiss B."/>
            <person name="Hess J."/>
            <person name="Varga T."/>
            <person name="Slot J."/>
            <person name="Riley R."/>
            <person name="Boka B."/>
            <person name="Rigling D."/>
            <person name="Barry K."/>
            <person name="Lee J."/>
            <person name="Mihaltcheva S."/>
            <person name="LaButti K."/>
            <person name="Lipzen A."/>
            <person name="Waldron R."/>
            <person name="Moloney N.M."/>
            <person name="Sperisen C."/>
            <person name="Kredics L."/>
            <person name="Vagvoelgyi C."/>
            <person name="Patrignani A."/>
            <person name="Fitzpatrick D."/>
            <person name="Nagy I."/>
            <person name="Doyle S."/>
            <person name="Anderson J.B."/>
            <person name="Grigoriev I.V."/>
            <person name="Gueldener U."/>
            <person name="Muensterkoetter M."/>
            <person name="Nagy L.G."/>
        </authorList>
    </citation>
    <scope>NUCLEOTIDE SEQUENCE [LARGE SCALE GENOMIC DNA]</scope>
    <source>
        <strain evidence="3">28-4</strain>
    </source>
</reference>
<dbReference type="AlphaFoldDB" id="A0A2H3BL85"/>
<evidence type="ECO:0000313" key="2">
    <source>
        <dbReference type="EMBL" id="PBK64623.1"/>
    </source>
</evidence>
<evidence type="ECO:0000256" key="1">
    <source>
        <dbReference type="SAM" id="SignalP"/>
    </source>
</evidence>
<protein>
    <recommendedName>
        <fullName evidence="4">Secreted protein</fullName>
    </recommendedName>
</protein>
<dbReference type="Proteomes" id="UP000218334">
    <property type="component" value="Unassembled WGS sequence"/>
</dbReference>
<keyword evidence="1" id="KW-0732">Signal</keyword>
<name>A0A2H3BL85_9AGAR</name>
<feature type="chain" id="PRO_5013581284" description="Secreted protein" evidence="1">
    <location>
        <begin position="22"/>
        <end position="98"/>
    </location>
</feature>
<evidence type="ECO:0008006" key="4">
    <source>
        <dbReference type="Google" id="ProtNLM"/>
    </source>
</evidence>
<keyword evidence="3" id="KW-1185">Reference proteome</keyword>
<sequence>MASMVLLIAVVVNLKKDTTMCTSQSILNTGAEFCTFCGQAASMGGWWMLSDWRSLGDGVAEAKPKTFHFQTGWPITRPILEFPSPLPSHLYLSPAFSS</sequence>
<dbReference type="EMBL" id="KZ293450">
    <property type="protein sequence ID" value="PBK64623.1"/>
    <property type="molecule type" value="Genomic_DNA"/>
</dbReference>
<evidence type="ECO:0000313" key="3">
    <source>
        <dbReference type="Proteomes" id="UP000218334"/>
    </source>
</evidence>